<keyword evidence="2" id="KW-1185">Reference proteome</keyword>
<protein>
    <submittedName>
        <fullName evidence="1">Uncharacterized protein</fullName>
    </submittedName>
</protein>
<reference evidence="1" key="1">
    <citation type="submission" date="2022-10" db="EMBL/GenBank/DDBJ databases">
        <title>Complete Genome of Trichothecium roseum strain YXFP-22015, a Plant Pathogen Isolated from Citrus.</title>
        <authorList>
            <person name="Wang Y."/>
            <person name="Zhu L."/>
        </authorList>
    </citation>
    <scope>NUCLEOTIDE SEQUENCE</scope>
    <source>
        <strain evidence="1">YXFP-22015</strain>
    </source>
</reference>
<accession>A0ACC0V9X5</accession>
<dbReference type="EMBL" id="CM047941">
    <property type="protein sequence ID" value="KAI9902525.1"/>
    <property type="molecule type" value="Genomic_DNA"/>
</dbReference>
<proteinExistence type="predicted"/>
<evidence type="ECO:0000313" key="2">
    <source>
        <dbReference type="Proteomes" id="UP001163324"/>
    </source>
</evidence>
<evidence type="ECO:0000313" key="1">
    <source>
        <dbReference type="EMBL" id="KAI9902525.1"/>
    </source>
</evidence>
<organism evidence="1 2">
    <name type="scientific">Trichothecium roseum</name>
    <dbReference type="NCBI Taxonomy" id="47278"/>
    <lineage>
        <taxon>Eukaryota</taxon>
        <taxon>Fungi</taxon>
        <taxon>Dikarya</taxon>
        <taxon>Ascomycota</taxon>
        <taxon>Pezizomycotina</taxon>
        <taxon>Sordariomycetes</taxon>
        <taxon>Hypocreomycetidae</taxon>
        <taxon>Hypocreales</taxon>
        <taxon>Hypocreales incertae sedis</taxon>
        <taxon>Trichothecium</taxon>
    </lineage>
</organism>
<sequence>MTEHIASHLQVLMLLTLRFANLENISEDLDNDIGSEYADFDSEDSVIAKGNDMDRLMEIASEPEEVIESEDWETLDPAEDAMDPNGVAMGGDMAAPDSDFDFSVVPRQYDDLPIEDDAFLKKVVESGACQSWKREVNQKLFTAAEKGNKAVVRSTPEFGADKNARGRDGDTPLHSAARKCHEAVVRLLIEAGADKEARSDNSETPLFIAAKFGNEAAVRLLLQAGADKEVKDSAEQTPLHMAAFWDFNWGVLRTLIGDGAYKEAKDKNGDTPLHWAAQMGSEKAAIMLMEAGADKETHNRWNQTPLHVAIQEHASSIARLLIEAGADTEAENGDGYRPLHCAARFNRAAMVRLLVEAGADVEAESKDGKTPLRIAFEAGHVTMVKLLKDPQPVPASREEGVSKRWSGIVQKTFNRRL</sequence>
<comment type="caution">
    <text evidence="1">The sequence shown here is derived from an EMBL/GenBank/DDBJ whole genome shotgun (WGS) entry which is preliminary data.</text>
</comment>
<dbReference type="Proteomes" id="UP001163324">
    <property type="component" value="Chromosome 2"/>
</dbReference>
<gene>
    <name evidence="1" type="ORF">N3K66_001877</name>
</gene>
<name>A0ACC0V9X5_9HYPO</name>